<evidence type="ECO:0000256" key="1">
    <source>
        <dbReference type="SAM" id="SignalP"/>
    </source>
</evidence>
<dbReference type="InterPro" id="IPR038602">
    <property type="entry name" value="Mite_allergen_7_sf"/>
</dbReference>
<feature type="chain" id="PRO_5024818730" description="Lipid-binding serum glycoprotein N-terminal domain-containing protein" evidence="1">
    <location>
        <begin position="26"/>
        <end position="461"/>
    </location>
</feature>
<proteinExistence type="predicted"/>
<feature type="signal peptide" evidence="1">
    <location>
        <begin position="1"/>
        <end position="25"/>
    </location>
</feature>
<evidence type="ECO:0000313" key="3">
    <source>
        <dbReference type="Proteomes" id="UP000410492"/>
    </source>
</evidence>
<dbReference type="Gene3D" id="3.15.10.30">
    <property type="entry name" value="Haemolymph juvenile hormone binding protein"/>
    <property type="match status" value="1"/>
</dbReference>
<name>A0A653BPZ2_CALMS</name>
<evidence type="ECO:0008006" key="4">
    <source>
        <dbReference type="Google" id="ProtNLM"/>
    </source>
</evidence>
<accession>A0A653BPZ2</accession>
<reference evidence="2 3" key="1">
    <citation type="submission" date="2019-01" db="EMBL/GenBank/DDBJ databases">
        <authorList>
            <person name="Sayadi A."/>
        </authorList>
    </citation>
    <scope>NUCLEOTIDE SEQUENCE [LARGE SCALE GENOMIC DNA]</scope>
</reference>
<keyword evidence="1" id="KW-0732">Signal</keyword>
<dbReference type="AlphaFoldDB" id="A0A653BPZ2"/>
<evidence type="ECO:0000313" key="2">
    <source>
        <dbReference type="EMBL" id="VEN37564.1"/>
    </source>
</evidence>
<protein>
    <recommendedName>
        <fullName evidence="4">Lipid-binding serum glycoprotein N-terminal domain-containing protein</fullName>
    </recommendedName>
</protein>
<dbReference type="EMBL" id="CAACVG010003524">
    <property type="protein sequence ID" value="VEN37564.1"/>
    <property type="molecule type" value="Genomic_DNA"/>
</dbReference>
<organism evidence="2 3">
    <name type="scientific">Callosobruchus maculatus</name>
    <name type="common">Southern cowpea weevil</name>
    <name type="synonym">Pulse bruchid</name>
    <dbReference type="NCBI Taxonomy" id="64391"/>
    <lineage>
        <taxon>Eukaryota</taxon>
        <taxon>Metazoa</taxon>
        <taxon>Ecdysozoa</taxon>
        <taxon>Arthropoda</taxon>
        <taxon>Hexapoda</taxon>
        <taxon>Insecta</taxon>
        <taxon>Pterygota</taxon>
        <taxon>Neoptera</taxon>
        <taxon>Endopterygota</taxon>
        <taxon>Coleoptera</taxon>
        <taxon>Polyphaga</taxon>
        <taxon>Cucujiformia</taxon>
        <taxon>Chrysomeloidea</taxon>
        <taxon>Chrysomelidae</taxon>
        <taxon>Bruchinae</taxon>
        <taxon>Bruchini</taxon>
        <taxon>Callosobruchus</taxon>
    </lineage>
</organism>
<dbReference type="OrthoDB" id="6159456at2759"/>
<dbReference type="InterPro" id="IPR038606">
    <property type="entry name" value="To_sf"/>
</dbReference>
<sequence>MNIWMCENMWLWKIITLFSIAIAKAGEMENEIEISGDLKQLIKRITPGFEENLVRAFKNEGLRYQQSTNNNRNINKLDSVFISVDDTKIELANLKFPWTPDFRIIKLSADLSMLCLDVAFKLGDLRTEGDYEATNMTLQRLLPITSNGRIETTFRDVVIRGKVGLLIEGDSFVPENYDIEYESTETSISVKYYVNNQTEIENNVVRAKEDDIIGSAIWKQLKAILTRILHKQLGESVVQFSITELLEDEDKELREKAKEYTSKANRLVDSLLCSAKDYLVAKSFRSIETPPFNVVYRGKLSEVYQGRLHTGVGYIQDLSTLSRMQDLSFYEDKQKLIVFGSLSLREMKHGYEHFRSQYENIQVSGSIKTTIYENRIFIKFSVLKDQDQHCKTCISAVEVRWLRDIDVDASGLGSLSWLVPKLEAWVVGNLRYTALPVLESYIKEAFEDALAKTNCTALVFQ</sequence>
<keyword evidence="3" id="KW-1185">Reference proteome</keyword>
<dbReference type="Proteomes" id="UP000410492">
    <property type="component" value="Unassembled WGS sequence"/>
</dbReference>
<gene>
    <name evidence="2" type="ORF">CALMAC_LOCUS2780</name>
</gene>
<dbReference type="Gene3D" id="3.15.10.50">
    <property type="match status" value="1"/>
</dbReference>